<dbReference type="Pfam" id="PF18911">
    <property type="entry name" value="PKD_4"/>
    <property type="match status" value="1"/>
</dbReference>
<dbReference type="SMART" id="SM00089">
    <property type="entry name" value="PKD"/>
    <property type="match status" value="2"/>
</dbReference>
<dbReference type="Gene3D" id="2.60.40.10">
    <property type="entry name" value="Immunoglobulins"/>
    <property type="match status" value="2"/>
</dbReference>
<dbReference type="InterPro" id="IPR022409">
    <property type="entry name" value="PKD/Chitinase_dom"/>
</dbReference>
<evidence type="ECO:0000313" key="3">
    <source>
        <dbReference type="Proteomes" id="UP000199031"/>
    </source>
</evidence>
<dbReference type="InterPro" id="IPR035986">
    <property type="entry name" value="PKD_dom_sf"/>
</dbReference>
<dbReference type="Proteomes" id="UP000199031">
    <property type="component" value="Unassembled WGS sequence"/>
</dbReference>
<dbReference type="CDD" id="cd00146">
    <property type="entry name" value="PKD"/>
    <property type="match status" value="1"/>
</dbReference>
<dbReference type="Pfam" id="PF13585">
    <property type="entry name" value="CHU_C"/>
    <property type="match status" value="1"/>
</dbReference>
<dbReference type="InterPro" id="IPR000601">
    <property type="entry name" value="PKD_dom"/>
</dbReference>
<dbReference type="InterPro" id="IPR026341">
    <property type="entry name" value="T9SS_type_B"/>
</dbReference>
<feature type="domain" description="PKD" evidence="1">
    <location>
        <begin position="315"/>
        <end position="379"/>
    </location>
</feature>
<name>A0A1I5YA96_9BACT</name>
<organism evidence="2 3">
    <name type="scientific">Parafilimonas terrae</name>
    <dbReference type="NCBI Taxonomy" id="1465490"/>
    <lineage>
        <taxon>Bacteria</taxon>
        <taxon>Pseudomonadati</taxon>
        <taxon>Bacteroidota</taxon>
        <taxon>Chitinophagia</taxon>
        <taxon>Chitinophagales</taxon>
        <taxon>Chitinophagaceae</taxon>
        <taxon>Parafilimonas</taxon>
    </lineage>
</organism>
<gene>
    <name evidence="2" type="ORF">SAMN05444277_11159</name>
</gene>
<evidence type="ECO:0000313" key="2">
    <source>
        <dbReference type="EMBL" id="SFQ41126.1"/>
    </source>
</evidence>
<proteinExistence type="predicted"/>
<feature type="domain" description="PKD" evidence="1">
    <location>
        <begin position="413"/>
        <end position="470"/>
    </location>
</feature>
<dbReference type="EMBL" id="FOXQ01000011">
    <property type="protein sequence ID" value="SFQ41126.1"/>
    <property type="molecule type" value="Genomic_DNA"/>
</dbReference>
<evidence type="ECO:0000259" key="1">
    <source>
        <dbReference type="PROSITE" id="PS50093"/>
    </source>
</evidence>
<dbReference type="STRING" id="1465490.SAMN05444277_11159"/>
<keyword evidence="3" id="KW-1185">Reference proteome</keyword>
<dbReference type="PROSITE" id="PS50093">
    <property type="entry name" value="PKD"/>
    <property type="match status" value="2"/>
</dbReference>
<dbReference type="OrthoDB" id="1490014at2"/>
<dbReference type="SUPFAM" id="SSF49299">
    <property type="entry name" value="PKD domain"/>
    <property type="match status" value="2"/>
</dbReference>
<reference evidence="2 3" key="1">
    <citation type="submission" date="2016-10" db="EMBL/GenBank/DDBJ databases">
        <authorList>
            <person name="de Groot N.N."/>
        </authorList>
    </citation>
    <scope>NUCLEOTIDE SEQUENCE [LARGE SCALE GENOMIC DNA]</scope>
    <source>
        <strain evidence="2 3">DSM 28286</strain>
    </source>
</reference>
<dbReference type="AlphaFoldDB" id="A0A1I5YA96"/>
<sequence length="878" mass="95385">MRLHKNLNILRLLFVLIILLSAQKSYADHLKGGWMKYTFTGKTGSTLNYKISFYQYSDCSQREKVDAGIYMAVFDANSSQPTMVKYIPQATLTTESKNDFGPCFQNPPYVCYLVAEYTTTISVPENEDGYTLSVQRCCRIAGIANVPVSNSFGLTYTITIPGGSNSNDNSPVFSFNDASAICVGSPFSFDFSAKDIDGDELVYSLCSGLTGGTQFEPVVEDPSAPPYSSISYISPYSGTRPLGANVSIDSKTGVLSGIAPDKTGTYVAAVCIDEYRNGKYIGHTRKELHLEVSNCKLGGAQLDPSYITCDGFDFTFVNKAGNNPNYTYSWDFGITNLTSDTSAEASPTYTFPDTGVYTVRLKANNNKGCEDSAKAEVKIFPGFKTDFSIDGSCIFNPYNLKDLTTTKYGFVDSWKWYFGDEINDGGIFIPPGDTVQYPTHNYFDTGQKIITLITTSSKGCIDTATKVLAVNTGPNVAMGFRDTLICSIDTLRLNASSSTEGATFNWLPAYNLIGSNTAKPYVYPKQTTKYNLTVSYKGCVAEDSVVVNVIDKVSLELPADTAICKTDSILLTPSTNALYFSWAPAQNLSSDTAKAPVAVPLSNTKYTVTASVGKCKATDAINVTVVPYPSADAGDDISICYGTTTQLHANIEGSGFSWTPVNSLVNSRSLSPLAGPQSTTTYILSVTDTIGCPKPVSDSVIISVIPRVMADAGNDTVIVRQQPLQLEAKGGTNYQWMPASGLSDPFIANPVATFTDGPDTVSYKVKVSTPEGCFSYDSIKIYIFETEPQVFIPTAFSPNGDGVNDVYKVTVAGMKQFFYFRIYNRWGQLLFNTGTPNKGWDGTYNGNKQPGGTYVYVVEATDYNNKPYLKKGSFVLIR</sequence>
<dbReference type="NCBIfam" id="TIGR04131">
    <property type="entry name" value="Bac_Flav_CTERM"/>
    <property type="match status" value="1"/>
</dbReference>
<dbReference type="InterPro" id="IPR013783">
    <property type="entry name" value="Ig-like_fold"/>
</dbReference>
<accession>A0A1I5YA96</accession>
<protein>
    <submittedName>
        <fullName evidence="2">Gliding motility-associated C-terminal domain-containing protein</fullName>
    </submittedName>
</protein>